<accession>A0A7W7CE82</accession>
<keyword evidence="1" id="KW-0812">Transmembrane</keyword>
<organism evidence="2 3">
    <name type="scientific">Crossiella cryophila</name>
    <dbReference type="NCBI Taxonomy" id="43355"/>
    <lineage>
        <taxon>Bacteria</taxon>
        <taxon>Bacillati</taxon>
        <taxon>Actinomycetota</taxon>
        <taxon>Actinomycetes</taxon>
        <taxon>Pseudonocardiales</taxon>
        <taxon>Pseudonocardiaceae</taxon>
        <taxon>Crossiella</taxon>
    </lineage>
</organism>
<dbReference type="AlphaFoldDB" id="A0A7W7CE82"/>
<evidence type="ECO:0000313" key="2">
    <source>
        <dbReference type="EMBL" id="MBB4679382.1"/>
    </source>
</evidence>
<keyword evidence="1" id="KW-1133">Transmembrane helix</keyword>
<feature type="transmembrane region" description="Helical" evidence="1">
    <location>
        <begin position="71"/>
        <end position="89"/>
    </location>
</feature>
<reference evidence="2 3" key="1">
    <citation type="submission" date="2020-08" db="EMBL/GenBank/DDBJ databases">
        <title>Sequencing the genomes of 1000 actinobacteria strains.</title>
        <authorList>
            <person name="Klenk H.-P."/>
        </authorList>
    </citation>
    <scope>NUCLEOTIDE SEQUENCE [LARGE SCALE GENOMIC DNA]</scope>
    <source>
        <strain evidence="2 3">DSM 44230</strain>
    </source>
</reference>
<dbReference type="Proteomes" id="UP000533598">
    <property type="component" value="Unassembled WGS sequence"/>
</dbReference>
<name>A0A7W7CE82_9PSEU</name>
<keyword evidence="3" id="KW-1185">Reference proteome</keyword>
<keyword evidence="1" id="KW-0472">Membrane</keyword>
<protein>
    <submittedName>
        <fullName evidence="2">Uncharacterized protein</fullName>
    </submittedName>
</protein>
<feature type="transmembrane region" description="Helical" evidence="1">
    <location>
        <begin position="109"/>
        <end position="134"/>
    </location>
</feature>
<evidence type="ECO:0000256" key="1">
    <source>
        <dbReference type="SAM" id="Phobius"/>
    </source>
</evidence>
<comment type="caution">
    <text evidence="2">The sequence shown here is derived from an EMBL/GenBank/DDBJ whole genome shotgun (WGS) entry which is preliminary data.</text>
</comment>
<feature type="transmembrane region" description="Helical" evidence="1">
    <location>
        <begin position="146"/>
        <end position="169"/>
    </location>
</feature>
<evidence type="ECO:0000313" key="3">
    <source>
        <dbReference type="Proteomes" id="UP000533598"/>
    </source>
</evidence>
<gene>
    <name evidence="2" type="ORF">HNR67_005500</name>
</gene>
<feature type="transmembrane region" description="Helical" evidence="1">
    <location>
        <begin position="38"/>
        <end position="59"/>
    </location>
</feature>
<dbReference type="EMBL" id="JACHMH010000001">
    <property type="protein sequence ID" value="MBB4679382.1"/>
    <property type="molecule type" value="Genomic_DNA"/>
</dbReference>
<sequence length="180" mass="18893">MPAGAWLMCALALAAGMFTVISLVSLLISGELADWAGLVRQVGALVGAGLFAATAVSYRRRGRGEAGPVSGLVRWIGYLGVAAFVPYVVLKSWWALGFGAGPELSEGLYGLLASYGVDATAVAAVVGMVLLLALVRPWGERLPRWWVALVGVLGFAGFGVALAVTAVSYQRRTRRSCRTH</sequence>
<proteinExistence type="predicted"/>